<sequence length="161" mass="17456">MAGCLVGCGAVIRNVEGLVMAASSPKMVATFPLHIAEATAILYGIQLAINSGLNPVTVESDAAAVVDWINGDIDLLSKVGTIFLDIKNLLHQIQCVVMTFVSRLANKVARCLSKFCLSCDEDRFWLEEDPPCVRLLVLAEASFQIVFVMLCLFGLVILIKK</sequence>
<dbReference type="Pfam" id="PF13456">
    <property type="entry name" value="RVT_3"/>
    <property type="match status" value="1"/>
</dbReference>
<evidence type="ECO:0000259" key="2">
    <source>
        <dbReference type="Pfam" id="PF13456"/>
    </source>
</evidence>
<dbReference type="AlphaFoldDB" id="A0AAD5JJU1"/>
<organism evidence="3 4">
    <name type="scientific">Acer negundo</name>
    <name type="common">Box elder</name>
    <dbReference type="NCBI Taxonomy" id="4023"/>
    <lineage>
        <taxon>Eukaryota</taxon>
        <taxon>Viridiplantae</taxon>
        <taxon>Streptophyta</taxon>
        <taxon>Embryophyta</taxon>
        <taxon>Tracheophyta</taxon>
        <taxon>Spermatophyta</taxon>
        <taxon>Magnoliopsida</taxon>
        <taxon>eudicotyledons</taxon>
        <taxon>Gunneridae</taxon>
        <taxon>Pentapetalae</taxon>
        <taxon>rosids</taxon>
        <taxon>malvids</taxon>
        <taxon>Sapindales</taxon>
        <taxon>Sapindaceae</taxon>
        <taxon>Hippocastanoideae</taxon>
        <taxon>Acereae</taxon>
        <taxon>Acer</taxon>
    </lineage>
</organism>
<dbReference type="InterPro" id="IPR012337">
    <property type="entry name" value="RNaseH-like_sf"/>
</dbReference>
<keyword evidence="1" id="KW-0812">Transmembrane</keyword>
<feature type="domain" description="RNase H type-1" evidence="2">
    <location>
        <begin position="7"/>
        <end position="116"/>
    </location>
</feature>
<dbReference type="SUPFAM" id="SSF53098">
    <property type="entry name" value="Ribonuclease H-like"/>
    <property type="match status" value="1"/>
</dbReference>
<dbReference type="EMBL" id="JAJSOW010000003">
    <property type="protein sequence ID" value="KAI9194946.1"/>
    <property type="molecule type" value="Genomic_DNA"/>
</dbReference>
<evidence type="ECO:0000313" key="4">
    <source>
        <dbReference type="Proteomes" id="UP001064489"/>
    </source>
</evidence>
<name>A0AAD5JJU1_ACENE</name>
<dbReference type="Gene3D" id="3.30.420.10">
    <property type="entry name" value="Ribonuclease H-like superfamily/Ribonuclease H"/>
    <property type="match status" value="1"/>
</dbReference>
<reference evidence="3" key="2">
    <citation type="submission" date="2023-02" db="EMBL/GenBank/DDBJ databases">
        <authorList>
            <person name="Swenson N.G."/>
            <person name="Wegrzyn J.L."/>
            <person name="Mcevoy S.L."/>
        </authorList>
    </citation>
    <scope>NUCLEOTIDE SEQUENCE</scope>
    <source>
        <strain evidence="3">91603</strain>
        <tissue evidence="3">Leaf</tissue>
    </source>
</reference>
<dbReference type="InterPro" id="IPR044730">
    <property type="entry name" value="RNase_H-like_dom_plant"/>
</dbReference>
<dbReference type="GO" id="GO:0003676">
    <property type="term" value="F:nucleic acid binding"/>
    <property type="evidence" value="ECO:0007669"/>
    <property type="project" value="InterPro"/>
</dbReference>
<accession>A0AAD5JJU1</accession>
<gene>
    <name evidence="3" type="ORF">LWI28_010344</name>
</gene>
<reference evidence="3" key="1">
    <citation type="journal article" date="2022" name="Plant J.">
        <title>Strategies of tolerance reflected in two North American maple genomes.</title>
        <authorList>
            <person name="McEvoy S.L."/>
            <person name="Sezen U.U."/>
            <person name="Trouern-Trend A."/>
            <person name="McMahon S.M."/>
            <person name="Schaberg P.G."/>
            <person name="Yang J."/>
            <person name="Wegrzyn J.L."/>
            <person name="Swenson N.G."/>
        </authorList>
    </citation>
    <scope>NUCLEOTIDE SEQUENCE</scope>
    <source>
        <strain evidence="3">91603</strain>
    </source>
</reference>
<evidence type="ECO:0000256" key="1">
    <source>
        <dbReference type="SAM" id="Phobius"/>
    </source>
</evidence>
<comment type="caution">
    <text evidence="3">The sequence shown here is derived from an EMBL/GenBank/DDBJ whole genome shotgun (WGS) entry which is preliminary data.</text>
</comment>
<dbReference type="InterPro" id="IPR052929">
    <property type="entry name" value="RNase_H-like_EbsB-rel"/>
</dbReference>
<dbReference type="PANTHER" id="PTHR47074">
    <property type="entry name" value="BNAC02G40300D PROTEIN"/>
    <property type="match status" value="1"/>
</dbReference>
<keyword evidence="1" id="KW-0472">Membrane</keyword>
<keyword evidence="1" id="KW-1133">Transmembrane helix</keyword>
<proteinExistence type="predicted"/>
<evidence type="ECO:0000313" key="3">
    <source>
        <dbReference type="EMBL" id="KAI9194946.1"/>
    </source>
</evidence>
<dbReference type="PANTHER" id="PTHR47074:SF79">
    <property type="entry name" value="PUTATIVE-RELATED"/>
    <property type="match status" value="1"/>
</dbReference>
<dbReference type="CDD" id="cd06222">
    <property type="entry name" value="RNase_H_like"/>
    <property type="match status" value="1"/>
</dbReference>
<keyword evidence="4" id="KW-1185">Reference proteome</keyword>
<dbReference type="GO" id="GO:0004523">
    <property type="term" value="F:RNA-DNA hybrid ribonuclease activity"/>
    <property type="evidence" value="ECO:0007669"/>
    <property type="project" value="InterPro"/>
</dbReference>
<dbReference type="InterPro" id="IPR036397">
    <property type="entry name" value="RNaseH_sf"/>
</dbReference>
<dbReference type="Proteomes" id="UP001064489">
    <property type="component" value="Chromosome 1"/>
</dbReference>
<feature type="transmembrane region" description="Helical" evidence="1">
    <location>
        <begin position="141"/>
        <end position="159"/>
    </location>
</feature>
<protein>
    <recommendedName>
        <fullName evidence="2">RNase H type-1 domain-containing protein</fullName>
    </recommendedName>
</protein>
<dbReference type="InterPro" id="IPR002156">
    <property type="entry name" value="RNaseH_domain"/>
</dbReference>